<dbReference type="Proteomes" id="UP001551675">
    <property type="component" value="Unassembled WGS sequence"/>
</dbReference>
<comment type="caution">
    <text evidence="1">The sequence shown here is derived from an EMBL/GenBank/DDBJ whole genome shotgun (WGS) entry which is preliminary data.</text>
</comment>
<dbReference type="RefSeq" id="WP_358135314.1">
    <property type="nucleotide sequence ID" value="NZ_JBFALK010000012.1"/>
</dbReference>
<sequence length="271" mass="30617">MRDEVIEDLRRELKPVEIPTEDRGAFRLNSGNPMLSLAPGLVVWTGLLHVYRWAGQEQRWHLHPPNDPVGAARLIALLYRERMRDFDKEMHAWPLLISFDELDIGDAAVLLTRGAVCPKTPASPAVVLWPIRKSRAQAGRSSPDRAAGGGNSCRAIFIWPITRICHDINERIWAIGCLFTCVDYIRLLDFVIAAHYRDSSARLPLLGLRGHFMRRRNALFLGSYCQERFLPFPHVSPLSLPDYATKKARVEHLYAIADGEVVPDPGEPTVI</sequence>
<evidence type="ECO:0000313" key="1">
    <source>
        <dbReference type="EMBL" id="MEV0971230.1"/>
    </source>
</evidence>
<gene>
    <name evidence="1" type="ORF">AB0I59_21585</name>
</gene>
<reference evidence="1 2" key="1">
    <citation type="submission" date="2024-06" db="EMBL/GenBank/DDBJ databases">
        <title>The Natural Products Discovery Center: Release of the First 8490 Sequenced Strains for Exploring Actinobacteria Biosynthetic Diversity.</title>
        <authorList>
            <person name="Kalkreuter E."/>
            <person name="Kautsar S.A."/>
            <person name="Yang D."/>
            <person name="Bader C.D."/>
            <person name="Teijaro C.N."/>
            <person name="Fluegel L."/>
            <person name="Davis C.M."/>
            <person name="Simpson J.R."/>
            <person name="Lauterbach L."/>
            <person name="Steele A.D."/>
            <person name="Gui C."/>
            <person name="Meng S."/>
            <person name="Li G."/>
            <person name="Viehrig K."/>
            <person name="Ye F."/>
            <person name="Su P."/>
            <person name="Kiefer A.F."/>
            <person name="Nichols A."/>
            <person name="Cepeda A.J."/>
            <person name="Yan W."/>
            <person name="Fan B."/>
            <person name="Jiang Y."/>
            <person name="Adhikari A."/>
            <person name="Zheng C.-J."/>
            <person name="Schuster L."/>
            <person name="Cowan T.M."/>
            <person name="Smanski M.J."/>
            <person name="Chevrette M.G."/>
            <person name="De Carvalho L.P.S."/>
            <person name="Shen B."/>
        </authorList>
    </citation>
    <scope>NUCLEOTIDE SEQUENCE [LARGE SCALE GENOMIC DNA]</scope>
    <source>
        <strain evidence="1 2">NPDC050100</strain>
    </source>
</reference>
<keyword evidence="2" id="KW-1185">Reference proteome</keyword>
<dbReference type="EMBL" id="JBFALK010000012">
    <property type="protein sequence ID" value="MEV0971230.1"/>
    <property type="molecule type" value="Genomic_DNA"/>
</dbReference>
<protein>
    <submittedName>
        <fullName evidence="1">Uncharacterized protein</fullName>
    </submittedName>
</protein>
<proteinExistence type="predicted"/>
<feature type="non-terminal residue" evidence="1">
    <location>
        <position position="271"/>
    </location>
</feature>
<organism evidence="1 2">
    <name type="scientific">Microtetraspora glauca</name>
    <dbReference type="NCBI Taxonomy" id="1996"/>
    <lineage>
        <taxon>Bacteria</taxon>
        <taxon>Bacillati</taxon>
        <taxon>Actinomycetota</taxon>
        <taxon>Actinomycetes</taxon>
        <taxon>Streptosporangiales</taxon>
        <taxon>Streptosporangiaceae</taxon>
        <taxon>Microtetraspora</taxon>
    </lineage>
</organism>
<name>A0ABV3GHW4_MICGL</name>
<evidence type="ECO:0000313" key="2">
    <source>
        <dbReference type="Proteomes" id="UP001551675"/>
    </source>
</evidence>
<accession>A0ABV3GHW4</accession>